<dbReference type="AlphaFoldDB" id="A0ABD1L8V3"/>
<keyword evidence="2" id="KW-0808">Transferase</keyword>
<dbReference type="Proteomes" id="UP001603857">
    <property type="component" value="Unassembled WGS sequence"/>
</dbReference>
<keyword evidence="3" id="KW-0548">Nucleotidyltransferase</keyword>
<dbReference type="InterPro" id="IPR050254">
    <property type="entry name" value="RNA_pol_beta''_euk"/>
</dbReference>
<evidence type="ECO:0000313" key="7">
    <source>
        <dbReference type="Proteomes" id="UP001603857"/>
    </source>
</evidence>
<keyword evidence="4" id="KW-0804">Transcription</keyword>
<dbReference type="GO" id="GO:0016779">
    <property type="term" value="F:nucleotidyltransferase activity"/>
    <property type="evidence" value="ECO:0007669"/>
    <property type="project" value="UniProtKB-KW"/>
</dbReference>
<feature type="chain" id="PRO_5044778958" description="Secreted protein" evidence="5">
    <location>
        <begin position="27"/>
        <end position="131"/>
    </location>
</feature>
<evidence type="ECO:0000256" key="5">
    <source>
        <dbReference type="SAM" id="SignalP"/>
    </source>
</evidence>
<dbReference type="EMBL" id="JBGMDY010000010">
    <property type="protein sequence ID" value="KAL2319939.1"/>
    <property type="molecule type" value="Genomic_DNA"/>
</dbReference>
<reference evidence="6 7" key="1">
    <citation type="submission" date="2024-08" db="EMBL/GenBank/DDBJ databases">
        <title>Insights into the chromosomal genome structure of Flemingia macrophylla.</title>
        <authorList>
            <person name="Ding Y."/>
            <person name="Zhao Y."/>
            <person name="Bi W."/>
            <person name="Wu M."/>
            <person name="Zhao G."/>
            <person name="Gong Y."/>
            <person name="Li W."/>
            <person name="Zhang P."/>
        </authorList>
    </citation>
    <scope>NUCLEOTIDE SEQUENCE [LARGE SCALE GENOMIC DNA]</scope>
    <source>
        <strain evidence="6">DYQJB</strain>
        <tissue evidence="6">Leaf</tissue>
    </source>
</reference>
<gene>
    <name evidence="6" type="ORF">Fmac_028908</name>
</gene>
<evidence type="ECO:0000256" key="4">
    <source>
        <dbReference type="ARBA" id="ARBA00023163"/>
    </source>
</evidence>
<protein>
    <recommendedName>
        <fullName evidence="8">Secreted protein</fullName>
    </recommendedName>
</protein>
<evidence type="ECO:0008006" key="8">
    <source>
        <dbReference type="Google" id="ProtNLM"/>
    </source>
</evidence>
<evidence type="ECO:0000256" key="1">
    <source>
        <dbReference type="ARBA" id="ARBA00022478"/>
    </source>
</evidence>
<dbReference type="PANTHER" id="PTHR34995">
    <property type="entry name" value="DNA-DIRECTED RNA POLYMERASE SUBUNIT BETA"/>
    <property type="match status" value="1"/>
</dbReference>
<evidence type="ECO:0000256" key="3">
    <source>
        <dbReference type="ARBA" id="ARBA00022695"/>
    </source>
</evidence>
<accession>A0ABD1L8V3</accession>
<sequence length="131" mass="14845">MTLAVPPLTPPPLLLILFCSLIVAQALQFWSTCRACMRARLFKPVAKSLRRFKKRSVVDTWNGRITRILGIPWGFLIGAELTVAQSRISLPLCRRMSSVDLNRKKAKFSCVRAVTNPPASTWFVPEPHRTR</sequence>
<keyword evidence="7" id="KW-1185">Reference proteome</keyword>
<comment type="caution">
    <text evidence="6">The sequence shown here is derived from an EMBL/GenBank/DDBJ whole genome shotgun (WGS) entry which is preliminary data.</text>
</comment>
<keyword evidence="1" id="KW-0240">DNA-directed RNA polymerase</keyword>
<dbReference type="GO" id="GO:0000428">
    <property type="term" value="C:DNA-directed RNA polymerase complex"/>
    <property type="evidence" value="ECO:0007669"/>
    <property type="project" value="UniProtKB-KW"/>
</dbReference>
<keyword evidence="5" id="KW-0732">Signal</keyword>
<organism evidence="6 7">
    <name type="scientific">Flemingia macrophylla</name>
    <dbReference type="NCBI Taxonomy" id="520843"/>
    <lineage>
        <taxon>Eukaryota</taxon>
        <taxon>Viridiplantae</taxon>
        <taxon>Streptophyta</taxon>
        <taxon>Embryophyta</taxon>
        <taxon>Tracheophyta</taxon>
        <taxon>Spermatophyta</taxon>
        <taxon>Magnoliopsida</taxon>
        <taxon>eudicotyledons</taxon>
        <taxon>Gunneridae</taxon>
        <taxon>Pentapetalae</taxon>
        <taxon>rosids</taxon>
        <taxon>fabids</taxon>
        <taxon>Fabales</taxon>
        <taxon>Fabaceae</taxon>
        <taxon>Papilionoideae</taxon>
        <taxon>50 kb inversion clade</taxon>
        <taxon>NPAAA clade</taxon>
        <taxon>indigoferoid/millettioid clade</taxon>
        <taxon>Phaseoleae</taxon>
        <taxon>Flemingia</taxon>
    </lineage>
</organism>
<evidence type="ECO:0000256" key="2">
    <source>
        <dbReference type="ARBA" id="ARBA00022679"/>
    </source>
</evidence>
<dbReference type="PANTHER" id="PTHR34995:SF1">
    <property type="entry name" value="DNA-DIRECTED RNA POLYMERASE SUBUNIT BETA"/>
    <property type="match status" value="1"/>
</dbReference>
<feature type="signal peptide" evidence="5">
    <location>
        <begin position="1"/>
        <end position="26"/>
    </location>
</feature>
<proteinExistence type="predicted"/>
<evidence type="ECO:0000313" key="6">
    <source>
        <dbReference type="EMBL" id="KAL2319939.1"/>
    </source>
</evidence>
<name>A0ABD1L8V3_9FABA</name>